<evidence type="ECO:0000256" key="1">
    <source>
        <dbReference type="ARBA" id="ARBA00004496"/>
    </source>
</evidence>
<comment type="catalytic activity">
    <reaction evidence="7">
        <text>[protein]-L-isoaspartate + S-adenosyl-L-methionine = [protein]-L-isoaspartate alpha-methyl ester + S-adenosyl-L-homocysteine</text>
        <dbReference type="Rhea" id="RHEA:12705"/>
        <dbReference type="Rhea" id="RHEA-COMP:12143"/>
        <dbReference type="Rhea" id="RHEA-COMP:12144"/>
        <dbReference type="ChEBI" id="CHEBI:57856"/>
        <dbReference type="ChEBI" id="CHEBI:59789"/>
        <dbReference type="ChEBI" id="CHEBI:90596"/>
        <dbReference type="ChEBI" id="CHEBI:90598"/>
        <dbReference type="EC" id="2.1.1.77"/>
    </reaction>
    <physiologicalReaction direction="left-to-right" evidence="7">
        <dbReference type="Rhea" id="RHEA:12706"/>
    </physiologicalReaction>
</comment>
<evidence type="ECO:0000313" key="10">
    <source>
        <dbReference type="EMBL" id="KAK9507429.1"/>
    </source>
</evidence>
<keyword evidence="9" id="KW-0732">Signal</keyword>
<keyword evidence="3" id="KW-0963">Cytoplasm</keyword>
<reference evidence="10 11" key="1">
    <citation type="submission" date="2022-12" db="EMBL/GenBank/DDBJ databases">
        <title>Chromosome-level genome assembly of true bugs.</title>
        <authorList>
            <person name="Ma L."/>
            <person name="Li H."/>
        </authorList>
    </citation>
    <scope>NUCLEOTIDE SEQUENCE [LARGE SCALE GENOMIC DNA]</scope>
    <source>
        <strain evidence="10">Lab_2022b</strain>
    </source>
</reference>
<organism evidence="10 11">
    <name type="scientific">Rhynocoris fuscipes</name>
    <dbReference type="NCBI Taxonomy" id="488301"/>
    <lineage>
        <taxon>Eukaryota</taxon>
        <taxon>Metazoa</taxon>
        <taxon>Ecdysozoa</taxon>
        <taxon>Arthropoda</taxon>
        <taxon>Hexapoda</taxon>
        <taxon>Insecta</taxon>
        <taxon>Pterygota</taxon>
        <taxon>Neoptera</taxon>
        <taxon>Paraneoptera</taxon>
        <taxon>Hemiptera</taxon>
        <taxon>Heteroptera</taxon>
        <taxon>Panheteroptera</taxon>
        <taxon>Cimicomorpha</taxon>
        <taxon>Reduviidae</taxon>
        <taxon>Harpactorinae</taxon>
        <taxon>Harpactorini</taxon>
        <taxon>Rhynocoris</taxon>
    </lineage>
</organism>
<evidence type="ECO:0000256" key="5">
    <source>
        <dbReference type="ARBA" id="ARBA00022679"/>
    </source>
</evidence>
<dbReference type="AlphaFoldDB" id="A0AAW1DG22"/>
<comment type="similarity">
    <text evidence="2 8">Belongs to the methyltransferase superfamily. L-isoaspartyl/D-aspartyl protein methyltransferase family.</text>
</comment>
<dbReference type="InterPro" id="IPR000682">
    <property type="entry name" value="PCMT"/>
</dbReference>
<comment type="caution">
    <text evidence="10">The sequence shown here is derived from an EMBL/GenBank/DDBJ whole genome shotgun (WGS) entry which is preliminary data.</text>
</comment>
<proteinExistence type="inferred from homology"/>
<dbReference type="EMBL" id="JAPXFL010000004">
    <property type="protein sequence ID" value="KAK9507429.1"/>
    <property type="molecule type" value="Genomic_DNA"/>
</dbReference>
<feature type="chain" id="PRO_5043945846" description="Protein-L-isoaspartate O-methyltransferase" evidence="9">
    <location>
        <begin position="28"/>
        <end position="253"/>
    </location>
</feature>
<dbReference type="PROSITE" id="PS01279">
    <property type="entry name" value="PCMT"/>
    <property type="match status" value="1"/>
</dbReference>
<comment type="subcellular location">
    <subcellularLocation>
        <location evidence="1">Cytoplasm</location>
    </subcellularLocation>
</comment>
<sequence length="253" mass="27793">MIPKNFLVTSFFVNLLVPCFMIDDSMAWISHSSNQFELVQHLKQSNVIKSEEVERVMKKVDRGQYVSYNPYADVPQGIGYGVTISAPHMHAHALEILRTRLRPGAKALDVGSGSGYLTACMALMVGPEGKVIGIDHIKELVIDSIKNVKRGHANLITSGRIEFVVGDGRLGFPEEAPYDAIHVGAASPYFPQALVDQLAPGGRLIVPIGPANGNQRLTQIDKAEDGTVTWKALMGVIYVPLTDQRSQWPGRWF</sequence>
<dbReference type="Proteomes" id="UP001461498">
    <property type="component" value="Unassembled WGS sequence"/>
</dbReference>
<evidence type="ECO:0000256" key="6">
    <source>
        <dbReference type="ARBA" id="ARBA00022691"/>
    </source>
</evidence>
<evidence type="ECO:0000256" key="2">
    <source>
        <dbReference type="ARBA" id="ARBA00005369"/>
    </source>
</evidence>
<keyword evidence="5 8" id="KW-0808">Transferase</keyword>
<dbReference type="GO" id="GO:0032259">
    <property type="term" value="P:methylation"/>
    <property type="evidence" value="ECO:0007669"/>
    <property type="project" value="UniProtKB-KW"/>
</dbReference>
<accession>A0AAW1DG22</accession>
<dbReference type="Pfam" id="PF01135">
    <property type="entry name" value="PCMT"/>
    <property type="match status" value="1"/>
</dbReference>
<keyword evidence="6 8" id="KW-0949">S-adenosyl-L-methionine</keyword>
<dbReference type="SUPFAM" id="SSF53335">
    <property type="entry name" value="S-adenosyl-L-methionine-dependent methyltransferases"/>
    <property type="match status" value="1"/>
</dbReference>
<dbReference type="NCBIfam" id="TIGR00080">
    <property type="entry name" value="pimt"/>
    <property type="match status" value="1"/>
</dbReference>
<evidence type="ECO:0000256" key="9">
    <source>
        <dbReference type="SAM" id="SignalP"/>
    </source>
</evidence>
<dbReference type="Gene3D" id="3.40.50.150">
    <property type="entry name" value="Vaccinia Virus protein VP39"/>
    <property type="match status" value="1"/>
</dbReference>
<evidence type="ECO:0000256" key="7">
    <source>
        <dbReference type="ARBA" id="ARBA00035815"/>
    </source>
</evidence>
<name>A0AAW1DG22_9HEMI</name>
<evidence type="ECO:0000256" key="3">
    <source>
        <dbReference type="ARBA" id="ARBA00022490"/>
    </source>
</evidence>
<protein>
    <recommendedName>
        <fullName evidence="8">Protein-L-isoaspartate O-methyltransferase</fullName>
        <ecNumber evidence="8">2.1.1.77</ecNumber>
    </recommendedName>
</protein>
<dbReference type="GO" id="GO:0005737">
    <property type="term" value="C:cytoplasm"/>
    <property type="evidence" value="ECO:0007669"/>
    <property type="project" value="UniProtKB-SubCell"/>
</dbReference>
<dbReference type="GO" id="GO:0004719">
    <property type="term" value="F:protein-L-isoaspartate (D-aspartate) O-methyltransferase activity"/>
    <property type="evidence" value="ECO:0007669"/>
    <property type="project" value="UniProtKB-UniRule"/>
</dbReference>
<dbReference type="EC" id="2.1.1.77" evidence="8"/>
<dbReference type="PANTHER" id="PTHR11579:SF0">
    <property type="entry name" value="PROTEIN-L-ISOASPARTATE(D-ASPARTATE) O-METHYLTRANSFERASE"/>
    <property type="match status" value="1"/>
</dbReference>
<evidence type="ECO:0000256" key="8">
    <source>
        <dbReference type="RuleBase" id="RU003802"/>
    </source>
</evidence>
<evidence type="ECO:0000256" key="4">
    <source>
        <dbReference type="ARBA" id="ARBA00022603"/>
    </source>
</evidence>
<keyword evidence="4 8" id="KW-0489">Methyltransferase</keyword>
<dbReference type="CDD" id="cd02440">
    <property type="entry name" value="AdoMet_MTases"/>
    <property type="match status" value="1"/>
</dbReference>
<dbReference type="FunFam" id="3.40.50.150:FF:000027">
    <property type="entry name" value="Protein-L-isoaspartate O-methyltransferase"/>
    <property type="match status" value="1"/>
</dbReference>
<feature type="signal peptide" evidence="9">
    <location>
        <begin position="1"/>
        <end position="27"/>
    </location>
</feature>
<keyword evidence="11" id="KW-1185">Reference proteome</keyword>
<evidence type="ECO:0000313" key="11">
    <source>
        <dbReference type="Proteomes" id="UP001461498"/>
    </source>
</evidence>
<gene>
    <name evidence="10" type="ORF">O3M35_007283</name>
</gene>
<dbReference type="InterPro" id="IPR029063">
    <property type="entry name" value="SAM-dependent_MTases_sf"/>
</dbReference>
<dbReference type="PANTHER" id="PTHR11579">
    <property type="entry name" value="PROTEIN-L-ISOASPARTATE O-METHYLTRANSFERASE"/>
    <property type="match status" value="1"/>
</dbReference>